<organism evidence="2 3">
    <name type="scientific">Amycolatopsis nalaikhensis</name>
    <dbReference type="NCBI Taxonomy" id="715472"/>
    <lineage>
        <taxon>Bacteria</taxon>
        <taxon>Bacillati</taxon>
        <taxon>Actinomycetota</taxon>
        <taxon>Actinomycetes</taxon>
        <taxon>Pseudonocardiales</taxon>
        <taxon>Pseudonocardiaceae</taxon>
        <taxon>Amycolatopsis</taxon>
    </lineage>
</organism>
<dbReference type="InterPro" id="IPR001387">
    <property type="entry name" value="Cro/C1-type_HTH"/>
</dbReference>
<reference evidence="2 3" key="1">
    <citation type="submission" date="2023-06" db="EMBL/GenBank/DDBJ databases">
        <authorList>
            <person name="Oyuntsetseg B."/>
            <person name="Kim S.B."/>
        </authorList>
    </citation>
    <scope>NUCLEOTIDE SEQUENCE [LARGE SCALE GENOMIC DNA]</scope>
    <source>
        <strain evidence="2 3">2-2</strain>
    </source>
</reference>
<feature type="domain" description="HTH cro/C1-type" evidence="1">
    <location>
        <begin position="17"/>
        <end position="71"/>
    </location>
</feature>
<dbReference type="SUPFAM" id="SSF47413">
    <property type="entry name" value="lambda repressor-like DNA-binding domains"/>
    <property type="match status" value="1"/>
</dbReference>
<dbReference type="RefSeq" id="WP_285454211.1">
    <property type="nucleotide sequence ID" value="NZ_CP127173.1"/>
</dbReference>
<dbReference type="EMBL" id="CP127173">
    <property type="protein sequence ID" value="WIV57002.1"/>
    <property type="molecule type" value="Genomic_DNA"/>
</dbReference>
<name>A0ABY8XN08_9PSEU</name>
<evidence type="ECO:0000313" key="2">
    <source>
        <dbReference type="EMBL" id="WIV57002.1"/>
    </source>
</evidence>
<dbReference type="PROSITE" id="PS50943">
    <property type="entry name" value="HTH_CROC1"/>
    <property type="match status" value="1"/>
</dbReference>
<dbReference type="Gene3D" id="1.10.260.40">
    <property type="entry name" value="lambda repressor-like DNA-binding domains"/>
    <property type="match status" value="1"/>
</dbReference>
<evidence type="ECO:0000313" key="3">
    <source>
        <dbReference type="Proteomes" id="UP001227101"/>
    </source>
</evidence>
<proteinExistence type="predicted"/>
<protein>
    <submittedName>
        <fullName evidence="2">Helix-turn-helix transcriptional regulator</fullName>
    </submittedName>
</protein>
<accession>A0ABY8XN08</accession>
<dbReference type="InterPro" id="IPR043917">
    <property type="entry name" value="DUF5753"/>
</dbReference>
<dbReference type="Pfam" id="PF19054">
    <property type="entry name" value="DUF5753"/>
    <property type="match status" value="1"/>
</dbReference>
<dbReference type="SMART" id="SM00530">
    <property type="entry name" value="HTH_XRE"/>
    <property type="match status" value="1"/>
</dbReference>
<dbReference type="CDD" id="cd00093">
    <property type="entry name" value="HTH_XRE"/>
    <property type="match status" value="1"/>
</dbReference>
<dbReference type="Pfam" id="PF13560">
    <property type="entry name" value="HTH_31"/>
    <property type="match status" value="1"/>
</dbReference>
<dbReference type="Proteomes" id="UP001227101">
    <property type="component" value="Chromosome"/>
</dbReference>
<sequence>MKPTSSGPAARTLAASLREEREARGVGLRVLADKLGILPQTLSLWEKGQRLPSVEDVSAILALLRVTGEKRDRIRTLARHAREPNWLASSSSDIPFALTTILNLESTAKAITAWAPLLVPGLLQTPDYIRSIMDSSPVSVEQADKRLQVRLDRQRILGGREPVRYTALIGERALHENFGGPGIMSDQIDHLLDMSERTTISVRIVPTGIGYHPGLIGPFEIYDFDQAPSITAVEHVHSTAFLHEHDQTAGHRRVAKLLSGLALSEEATRALLREAAP</sequence>
<evidence type="ECO:0000259" key="1">
    <source>
        <dbReference type="PROSITE" id="PS50943"/>
    </source>
</evidence>
<keyword evidence="3" id="KW-1185">Reference proteome</keyword>
<dbReference type="InterPro" id="IPR010982">
    <property type="entry name" value="Lambda_DNA-bd_dom_sf"/>
</dbReference>
<gene>
    <name evidence="2" type="ORF">QP939_51035</name>
</gene>